<keyword evidence="1" id="KW-0812">Transmembrane</keyword>
<dbReference type="WBParaSite" id="SMUV_0000262301-mRNA-1">
    <property type="protein sequence ID" value="SMUV_0000262301-mRNA-1"/>
    <property type="gene ID" value="SMUV_0000262301"/>
</dbReference>
<keyword evidence="1" id="KW-1133">Transmembrane helix</keyword>
<protein>
    <submittedName>
        <fullName evidence="3">Orphan sodium-and chloride-dependent neurotransmitter transporter NTT5</fullName>
    </submittedName>
</protein>
<feature type="transmembrane region" description="Helical" evidence="1">
    <location>
        <begin position="757"/>
        <end position="780"/>
    </location>
</feature>
<accession>A0A0N5AEG8</accession>
<name>A0A0N5AEG8_9BILA</name>
<keyword evidence="1" id="KW-0472">Membrane</keyword>
<sequence>MCSGVAGTRCEQNFFIAESGFCSKKEQLSSLKMLVAADAVDAYSIAILSGATYAHIIAQSLLAWPLIFIVFSLPTINLFINLGFVSGAGPVLTFSRIAPIATGVGWALTWLVGERLFLQSLSAAQNFLYFLYSIRRRLDWAVECNHSSYNNDDCANFTLDNITVNPITHWPENNWPAQQFNRSYLLRMPYRYGVRGLSLSLNLTQWAPNAWYFGLPEEKFGFELSSLSLTFSHFLIWAALFTIVYKFVFGSNPGKFLAQFCYILPLGLFLILDAGLFVFGFNFSKSSEKEISATETENNPIEYFSDLHGFYRTSIVLMDYSSAFTGLILFASSRLRSSSLPMNAIAVLIGQMVSKAIIDLLNHHVKFPPILLYFLRAGCSGHLSEQQPAYVSYISTEATFSFDTAAVCFGTSAGGPIWALLYYSANLLYSCIGPMTIFLLFIYNVFLEQFPVLEHYGTQLLAAICAAFSLLGVLLTMPVSSIYLKLIYLCTNNDIYCWYNLDADVRLMLSSTETYTSLFRYLIGPTSPLYTLFLLTAVPALLAAKFASVFDLLMSGKDVTKHIQAGTEFLTSSEFINHSIGYFIMFGPIAVVVVFALFAFYRTAVVYKMPWGSMLDPTTDWHSNFSLRQNALPRPAPISHRIYSSITKMPFHTALFVILIFEIIYGVILLLLFFSNTIYALLTSTHDQSASNNYRSVMYITFATFHILALLELRWALKKWDHSSRLNLCIGNSTMEMAFLNGYMWSSAMNHTWGFQLVQFLVIFVNTSLRGTIIAVLIAIRWSMMEQSHPTHIRDATEIYDATGDLDNDVDHEDNTPIIYEMHQDVFT</sequence>
<feature type="transmembrane region" description="Helical" evidence="1">
    <location>
        <begin position="91"/>
        <end position="110"/>
    </location>
</feature>
<dbReference type="InterPro" id="IPR037272">
    <property type="entry name" value="SNS_sf"/>
</dbReference>
<dbReference type="STRING" id="451379.A0A0N5AEG8"/>
<reference evidence="3" key="1">
    <citation type="submission" date="2017-02" db="UniProtKB">
        <authorList>
            <consortium name="WormBaseParasite"/>
        </authorList>
    </citation>
    <scope>IDENTIFICATION</scope>
</reference>
<feature type="transmembrane region" description="Helical" evidence="1">
    <location>
        <begin position="458"/>
        <end position="477"/>
    </location>
</feature>
<organism evidence="2 3">
    <name type="scientific">Syphacia muris</name>
    <dbReference type="NCBI Taxonomy" id="451379"/>
    <lineage>
        <taxon>Eukaryota</taxon>
        <taxon>Metazoa</taxon>
        <taxon>Ecdysozoa</taxon>
        <taxon>Nematoda</taxon>
        <taxon>Chromadorea</taxon>
        <taxon>Rhabditida</taxon>
        <taxon>Spirurina</taxon>
        <taxon>Oxyuridomorpha</taxon>
        <taxon>Oxyuroidea</taxon>
        <taxon>Oxyuridae</taxon>
        <taxon>Syphacia</taxon>
    </lineage>
</organism>
<feature type="transmembrane region" description="Helical" evidence="1">
    <location>
        <begin position="226"/>
        <end position="248"/>
    </location>
</feature>
<feature type="transmembrane region" description="Helical" evidence="1">
    <location>
        <begin position="529"/>
        <end position="550"/>
    </location>
</feature>
<feature type="transmembrane region" description="Helical" evidence="1">
    <location>
        <begin position="33"/>
        <end position="56"/>
    </location>
</feature>
<dbReference type="SUPFAM" id="SSF161070">
    <property type="entry name" value="SNF-like"/>
    <property type="match status" value="1"/>
</dbReference>
<evidence type="ECO:0000313" key="3">
    <source>
        <dbReference type="WBParaSite" id="SMUV_0000262301-mRNA-1"/>
    </source>
</evidence>
<keyword evidence="2" id="KW-1185">Reference proteome</keyword>
<feature type="transmembrane region" description="Helical" evidence="1">
    <location>
        <begin position="310"/>
        <end position="332"/>
    </location>
</feature>
<evidence type="ECO:0000313" key="2">
    <source>
        <dbReference type="Proteomes" id="UP000046393"/>
    </source>
</evidence>
<proteinExistence type="predicted"/>
<feature type="transmembrane region" description="Helical" evidence="1">
    <location>
        <begin position="260"/>
        <end position="281"/>
    </location>
</feature>
<feature type="transmembrane region" description="Helical" evidence="1">
    <location>
        <begin position="62"/>
        <end position="84"/>
    </location>
</feature>
<feature type="transmembrane region" description="Helical" evidence="1">
    <location>
        <begin position="694"/>
        <end position="713"/>
    </location>
</feature>
<dbReference type="Proteomes" id="UP000046393">
    <property type="component" value="Unplaced"/>
</dbReference>
<evidence type="ECO:0000256" key="1">
    <source>
        <dbReference type="SAM" id="Phobius"/>
    </source>
</evidence>
<feature type="transmembrane region" description="Helical" evidence="1">
    <location>
        <begin position="580"/>
        <end position="601"/>
    </location>
</feature>
<dbReference type="AlphaFoldDB" id="A0A0N5AEG8"/>
<feature type="transmembrane region" description="Helical" evidence="1">
    <location>
        <begin position="725"/>
        <end position="745"/>
    </location>
</feature>
<feature type="transmembrane region" description="Helical" evidence="1">
    <location>
        <begin position="427"/>
        <end position="446"/>
    </location>
</feature>
<feature type="transmembrane region" description="Helical" evidence="1">
    <location>
        <begin position="651"/>
        <end position="674"/>
    </location>
</feature>